<dbReference type="EMBL" id="GL876975">
    <property type="protein sequence ID" value="KLU90570.1"/>
    <property type="molecule type" value="Genomic_DNA"/>
</dbReference>
<sequence>MSSNRKRVRKYTPPQRNEPTTPARTQRPRLITSSLPPPESFVPPPQLVPTPDSQNVYNMMREAPMADRLTAPSVRSTAMSRSPSAASSTSLNNGMDGMRVHDSPSPNTRRQRKQPKRNGPLPEPAKLKAAFLRKIGACVDCRGRKVTCDLNHHDLRLFEQGYRNRVHLPHSHQDSYKQMKSPPGFPSIDLSGLLAPDGPPSKTNFTPLDNLPPDLLGVGGAQGFHQPSAPPQQMVTDELDNILWEGLLGSSAASPGTALSPASPMLRHHELASPISPGAVGGGQQPFNNPISPFPSPTRSLPTAQSPSRLVGFGDVAQKPACIAIGRLVNDMGSWECQGGHYGGGPPSVASFSNASTVPDLCRRQHGTLQELLRHYELEHGRYQSLEKPFMFKCSGCEFLSEHEGLQQCPHCPLTLASGRLWWEKWYYGSTLGSASLAAERVTAVPSGGGPFSSSAGSGFSPSSQLSYGSGGHSNWLHPQRQYYFGADGRGRQRRDNKDGGGGSVVSEKDRDDLESEPRATTRSAACPLRHLVPATLDPMCYSPVDKTCDWQQQPSRSPSRRRSRSRSCVPPPLTPSACPLSAAGRPAAALLLAVGRWLLALLLAALLVCAFAFTSSEASGAARHGNVDGLGPLWCNLLCTWVLLAAGGLLGAWILSTAGVGVDEDAPNLVTVV</sequence>
<feature type="compositionally biased region" description="Pro residues" evidence="1">
    <location>
        <begin position="35"/>
        <end position="48"/>
    </location>
</feature>
<name>A0A0C4ECJ5_MAGP6</name>
<dbReference type="EMBL" id="ADBL01002331">
    <property type="status" value="NOT_ANNOTATED_CDS"/>
    <property type="molecule type" value="Genomic_DNA"/>
</dbReference>
<dbReference type="eggNOG" id="ENOG502RJS1">
    <property type="taxonomic scope" value="Eukaryota"/>
</dbReference>
<keyword evidence="5" id="KW-1185">Reference proteome</keyword>
<reference evidence="4" key="4">
    <citation type="journal article" date="2015" name="G3 (Bethesda)">
        <title>Genome sequences of three phytopathogenic species of the Magnaporthaceae family of fungi.</title>
        <authorList>
            <person name="Okagaki L.H."/>
            <person name="Nunes C.C."/>
            <person name="Sailsbery J."/>
            <person name="Clay B."/>
            <person name="Brown D."/>
            <person name="John T."/>
            <person name="Oh Y."/>
            <person name="Young N."/>
            <person name="Fitzgerald M."/>
            <person name="Haas B.J."/>
            <person name="Zeng Q."/>
            <person name="Young S."/>
            <person name="Adiconis X."/>
            <person name="Fan L."/>
            <person name="Levin J.Z."/>
            <person name="Mitchell T.K."/>
            <person name="Okubara P.A."/>
            <person name="Farman M.L."/>
            <person name="Kohn L.M."/>
            <person name="Birren B."/>
            <person name="Ma L.-J."/>
            <person name="Dean R.A."/>
        </authorList>
    </citation>
    <scope>NUCLEOTIDE SEQUENCE</scope>
    <source>
        <strain evidence="4">ATCC 64411 / 73-15</strain>
    </source>
</reference>
<reference evidence="3" key="2">
    <citation type="submission" date="2010-05" db="EMBL/GenBank/DDBJ databases">
        <title>The Genome Sequence of Magnaporthe poae strain ATCC 64411.</title>
        <authorList>
            <consortium name="The Broad Institute Genome Sequencing Platform"/>
            <consortium name="Broad Institute Genome Sequencing Center for Infectious Disease"/>
            <person name="Ma L.-J."/>
            <person name="Dead R."/>
            <person name="Young S."/>
            <person name="Zeng Q."/>
            <person name="Koehrsen M."/>
            <person name="Alvarado L."/>
            <person name="Berlin A."/>
            <person name="Chapman S.B."/>
            <person name="Chen Z."/>
            <person name="Freedman E."/>
            <person name="Gellesch M."/>
            <person name="Goldberg J."/>
            <person name="Griggs A."/>
            <person name="Gujja S."/>
            <person name="Heilman E.R."/>
            <person name="Heiman D."/>
            <person name="Hepburn T."/>
            <person name="Howarth C."/>
            <person name="Jen D."/>
            <person name="Larson L."/>
            <person name="Mehta T."/>
            <person name="Neiman D."/>
            <person name="Pearson M."/>
            <person name="Roberts A."/>
            <person name="Saif S."/>
            <person name="Shea T."/>
            <person name="Shenoy N."/>
            <person name="Sisk P."/>
            <person name="Stolte C."/>
            <person name="Sykes S."/>
            <person name="Walk T."/>
            <person name="White J."/>
            <person name="Yandava C."/>
            <person name="Haas B."/>
            <person name="Nusbaum C."/>
            <person name="Birren B."/>
        </authorList>
    </citation>
    <scope>NUCLEOTIDE SEQUENCE</scope>
    <source>
        <strain evidence="3">ATCC 64411</strain>
    </source>
</reference>
<feature type="region of interest" description="Disordered" evidence="1">
    <location>
        <begin position="550"/>
        <end position="572"/>
    </location>
</feature>
<evidence type="ECO:0000313" key="4">
    <source>
        <dbReference type="EnsemblFungi" id="MAPG_10422T0"/>
    </source>
</evidence>
<dbReference type="AlphaFoldDB" id="A0A0C4ECJ5"/>
<dbReference type="OrthoDB" id="5244983at2759"/>
<feature type="compositionally biased region" description="Basic and acidic residues" evidence="1">
    <location>
        <begin position="507"/>
        <end position="520"/>
    </location>
</feature>
<dbReference type="VEuPathDB" id="FungiDB:MAPG_10422"/>
<feature type="compositionally biased region" description="Low complexity" evidence="1">
    <location>
        <begin position="75"/>
        <end position="90"/>
    </location>
</feature>
<organism evidence="4 5">
    <name type="scientific">Magnaporthiopsis poae (strain ATCC 64411 / 73-15)</name>
    <name type="common">Kentucky bluegrass fungus</name>
    <name type="synonym">Magnaporthe poae</name>
    <dbReference type="NCBI Taxonomy" id="644358"/>
    <lineage>
        <taxon>Eukaryota</taxon>
        <taxon>Fungi</taxon>
        <taxon>Dikarya</taxon>
        <taxon>Ascomycota</taxon>
        <taxon>Pezizomycotina</taxon>
        <taxon>Sordariomycetes</taxon>
        <taxon>Sordariomycetidae</taxon>
        <taxon>Magnaporthales</taxon>
        <taxon>Magnaporthaceae</taxon>
        <taxon>Magnaporthiopsis</taxon>
    </lineage>
</organism>
<feature type="region of interest" description="Disordered" evidence="1">
    <location>
        <begin position="1"/>
        <end position="55"/>
    </location>
</feature>
<gene>
    <name evidence="3" type="ORF">MAPG_10422</name>
</gene>
<keyword evidence="2" id="KW-1133">Transmembrane helix</keyword>
<feature type="compositionally biased region" description="Polar residues" evidence="1">
    <location>
        <begin position="14"/>
        <end position="24"/>
    </location>
</feature>
<reference evidence="3" key="3">
    <citation type="submission" date="2011-03" db="EMBL/GenBank/DDBJ databases">
        <title>Annotation of Magnaporthe poae ATCC 64411.</title>
        <authorList>
            <person name="Ma L.-J."/>
            <person name="Dead R."/>
            <person name="Young S.K."/>
            <person name="Zeng Q."/>
            <person name="Gargeya S."/>
            <person name="Fitzgerald M."/>
            <person name="Haas B."/>
            <person name="Abouelleil A."/>
            <person name="Alvarado L."/>
            <person name="Arachchi H.M."/>
            <person name="Berlin A."/>
            <person name="Brown A."/>
            <person name="Chapman S.B."/>
            <person name="Chen Z."/>
            <person name="Dunbar C."/>
            <person name="Freedman E."/>
            <person name="Gearin G."/>
            <person name="Gellesch M."/>
            <person name="Goldberg J."/>
            <person name="Griggs A."/>
            <person name="Gujja S."/>
            <person name="Heiman D."/>
            <person name="Howarth C."/>
            <person name="Larson L."/>
            <person name="Lui A."/>
            <person name="MacDonald P.J.P."/>
            <person name="Mehta T."/>
            <person name="Montmayeur A."/>
            <person name="Murphy C."/>
            <person name="Neiman D."/>
            <person name="Pearson M."/>
            <person name="Priest M."/>
            <person name="Roberts A."/>
            <person name="Saif S."/>
            <person name="Shea T."/>
            <person name="Shenoy N."/>
            <person name="Sisk P."/>
            <person name="Stolte C."/>
            <person name="Sykes S."/>
            <person name="Yandava C."/>
            <person name="Wortman J."/>
            <person name="Nusbaum C."/>
            <person name="Birren B."/>
        </authorList>
    </citation>
    <scope>NUCLEOTIDE SEQUENCE</scope>
    <source>
        <strain evidence="3">ATCC 64411</strain>
    </source>
</reference>
<protein>
    <submittedName>
        <fullName evidence="3 4">Uncharacterized protein</fullName>
    </submittedName>
</protein>
<accession>A0A0C4ECJ5</accession>
<evidence type="ECO:0000256" key="1">
    <source>
        <dbReference type="SAM" id="MobiDB-lite"/>
    </source>
</evidence>
<dbReference type="OMA" id="HECHARF"/>
<reference evidence="4" key="5">
    <citation type="submission" date="2015-06" db="UniProtKB">
        <authorList>
            <consortium name="EnsemblFungi"/>
        </authorList>
    </citation>
    <scope>IDENTIFICATION</scope>
    <source>
        <strain evidence="4">ATCC 64411</strain>
    </source>
</reference>
<feature type="region of interest" description="Disordered" evidence="1">
    <location>
        <begin position="487"/>
        <end position="521"/>
    </location>
</feature>
<reference evidence="5" key="1">
    <citation type="submission" date="2010-05" db="EMBL/GenBank/DDBJ databases">
        <title>The genome sequence of Magnaporthe poae strain ATCC 64411.</title>
        <authorList>
            <person name="Ma L.-J."/>
            <person name="Dead R."/>
            <person name="Young S."/>
            <person name="Zeng Q."/>
            <person name="Koehrsen M."/>
            <person name="Alvarado L."/>
            <person name="Berlin A."/>
            <person name="Chapman S.B."/>
            <person name="Chen Z."/>
            <person name="Freedman E."/>
            <person name="Gellesch M."/>
            <person name="Goldberg J."/>
            <person name="Griggs A."/>
            <person name="Gujja S."/>
            <person name="Heilman E.R."/>
            <person name="Heiman D."/>
            <person name="Hepburn T."/>
            <person name="Howarth C."/>
            <person name="Jen D."/>
            <person name="Larson L."/>
            <person name="Mehta T."/>
            <person name="Neiman D."/>
            <person name="Pearson M."/>
            <person name="Roberts A."/>
            <person name="Saif S."/>
            <person name="Shea T."/>
            <person name="Shenoy N."/>
            <person name="Sisk P."/>
            <person name="Stolte C."/>
            <person name="Sykes S."/>
            <person name="Walk T."/>
            <person name="White J."/>
            <person name="Yandava C."/>
            <person name="Haas B."/>
            <person name="Nusbaum C."/>
            <person name="Birren B."/>
        </authorList>
    </citation>
    <scope>NUCLEOTIDE SEQUENCE [LARGE SCALE GENOMIC DNA]</scope>
    <source>
        <strain evidence="5">ATCC 64411 / 73-15</strain>
    </source>
</reference>
<feature type="transmembrane region" description="Helical" evidence="2">
    <location>
        <begin position="589"/>
        <end position="614"/>
    </location>
</feature>
<feature type="region of interest" description="Disordered" evidence="1">
    <location>
        <begin position="72"/>
        <end position="126"/>
    </location>
</feature>
<keyword evidence="2" id="KW-0472">Membrane</keyword>
<feature type="compositionally biased region" description="Basic residues" evidence="1">
    <location>
        <begin position="1"/>
        <end position="10"/>
    </location>
</feature>
<evidence type="ECO:0000313" key="3">
    <source>
        <dbReference type="EMBL" id="KLU90570.1"/>
    </source>
</evidence>
<keyword evidence="2" id="KW-0812">Transmembrane</keyword>
<evidence type="ECO:0000256" key="2">
    <source>
        <dbReference type="SAM" id="Phobius"/>
    </source>
</evidence>
<dbReference type="EnsemblFungi" id="MAPG_10422T0">
    <property type="protein sequence ID" value="MAPG_10422T0"/>
    <property type="gene ID" value="MAPG_10422"/>
</dbReference>
<proteinExistence type="predicted"/>
<feature type="compositionally biased region" description="Basic and acidic residues" evidence="1">
    <location>
        <begin position="489"/>
        <end position="499"/>
    </location>
</feature>
<feature type="transmembrane region" description="Helical" evidence="2">
    <location>
        <begin position="634"/>
        <end position="656"/>
    </location>
</feature>
<evidence type="ECO:0000313" key="5">
    <source>
        <dbReference type="Proteomes" id="UP000011715"/>
    </source>
</evidence>
<dbReference type="Proteomes" id="UP000011715">
    <property type="component" value="Unassembled WGS sequence"/>
</dbReference>